<dbReference type="AlphaFoldDB" id="A0A6M1RR91"/>
<evidence type="ECO:0000313" key="4">
    <source>
        <dbReference type="Proteomes" id="UP000477849"/>
    </source>
</evidence>
<proteinExistence type="predicted"/>
<feature type="coiled-coil region" evidence="1">
    <location>
        <begin position="7"/>
        <end position="41"/>
    </location>
</feature>
<dbReference type="InterPro" id="IPR010889">
    <property type="entry name" value="DUF1515"/>
</dbReference>
<dbReference type="RefSeq" id="WP_163905309.1">
    <property type="nucleotide sequence ID" value="NZ_CP048427.1"/>
</dbReference>
<dbReference type="Proteomes" id="UP000477849">
    <property type="component" value="Unassembled WGS sequence"/>
</dbReference>
<evidence type="ECO:0000313" key="3">
    <source>
        <dbReference type="EMBL" id="NGO64174.1"/>
    </source>
</evidence>
<feature type="transmembrane region" description="Helical" evidence="2">
    <location>
        <begin position="88"/>
        <end position="110"/>
    </location>
</feature>
<evidence type="ECO:0000256" key="2">
    <source>
        <dbReference type="SAM" id="Phobius"/>
    </source>
</evidence>
<sequence>MSSEALLAEMSVELRHLREDIAEMKRENKERQDKADESRARLHQRVDAMADRVGAIEGSHRTMTGTVADMKQVTDEVRRWKIMGMTSLSIAGIGAAAFGATFSDTIRWAVKALLGR</sequence>
<gene>
    <name evidence="3" type="ORF">G6N76_10845</name>
</gene>
<evidence type="ECO:0000256" key="1">
    <source>
        <dbReference type="SAM" id="Coils"/>
    </source>
</evidence>
<comment type="caution">
    <text evidence="3">The sequence shown here is derived from an EMBL/GenBank/DDBJ whole genome shotgun (WGS) entry which is preliminary data.</text>
</comment>
<keyword evidence="2" id="KW-0472">Membrane</keyword>
<accession>A0A6M1RR91</accession>
<protein>
    <submittedName>
        <fullName evidence="3">DUF1515 domain-containing protein</fullName>
    </submittedName>
</protein>
<dbReference type="EMBL" id="JAAKZH010000003">
    <property type="protein sequence ID" value="NGO64174.1"/>
    <property type="molecule type" value="Genomic_DNA"/>
</dbReference>
<keyword evidence="1" id="KW-0175">Coiled coil</keyword>
<name>A0A6M1RR91_9HYPH</name>
<organism evidence="3 4">
    <name type="scientific">Rhizobium daejeonense</name>
    <dbReference type="NCBI Taxonomy" id="240521"/>
    <lineage>
        <taxon>Bacteria</taxon>
        <taxon>Pseudomonadati</taxon>
        <taxon>Pseudomonadota</taxon>
        <taxon>Alphaproteobacteria</taxon>
        <taxon>Hyphomicrobiales</taxon>
        <taxon>Rhizobiaceae</taxon>
        <taxon>Rhizobium/Agrobacterium group</taxon>
        <taxon>Rhizobium</taxon>
    </lineage>
</organism>
<keyword evidence="2" id="KW-0812">Transmembrane</keyword>
<dbReference type="Pfam" id="PF07439">
    <property type="entry name" value="DUF1515"/>
    <property type="match status" value="1"/>
</dbReference>
<keyword evidence="4" id="KW-1185">Reference proteome</keyword>
<keyword evidence="2" id="KW-1133">Transmembrane helix</keyword>
<reference evidence="3 4" key="1">
    <citation type="submission" date="2020-02" db="EMBL/GenBank/DDBJ databases">
        <title>Genome sequence of the type strain CCBAU10050 of Rhizobium daejeonense.</title>
        <authorList>
            <person name="Gao J."/>
            <person name="Sun J."/>
        </authorList>
    </citation>
    <scope>NUCLEOTIDE SEQUENCE [LARGE SCALE GENOMIC DNA]</scope>
    <source>
        <strain evidence="3 4">CCBAU10050</strain>
    </source>
</reference>